<dbReference type="CDD" id="cd04458">
    <property type="entry name" value="CSP_CDS"/>
    <property type="match status" value="1"/>
</dbReference>
<sequence>MEENVSKRTAGQVKWYDPVKGFGFMTDSVGGQDIQLHANVLRNFGIDTIADGSNIEVTVQQTQRGAQVTEIHSVEEPEPIIVTFKNEFLQVEDYHLEDLPLEPARIKWHDKSKGFGFANIFRNDTDVFLHNEVLMRAAFSDPLPGEAVGLRVIDTERGKLAVQIMSWDQAQSEPDDFKEEARKKYTDIKRDNFDMLRDLDNLLGELSRYISSINDPDRISNDMRYVSAAAKSLQCFVDAHGTSPSSEVPKDLPQTLSERIKSTDWSKVPQVADKIAQLTQRIVDLISRVF</sequence>
<accession>A0AAN0NFY1</accession>
<proteinExistence type="predicted"/>
<dbReference type="Proteomes" id="UP001451782">
    <property type="component" value="Chromosome"/>
</dbReference>
<dbReference type="SUPFAM" id="SSF50249">
    <property type="entry name" value="Nucleic acid-binding proteins"/>
    <property type="match status" value="2"/>
</dbReference>
<dbReference type="InterPro" id="IPR011129">
    <property type="entry name" value="CSD"/>
</dbReference>
<dbReference type="PRINTS" id="PR00050">
    <property type="entry name" value="COLDSHOCK"/>
</dbReference>
<dbReference type="InterPro" id="IPR002059">
    <property type="entry name" value="CSP_DNA-bd"/>
</dbReference>
<name>A0AAN0NFY1_9RHOB</name>
<gene>
    <name evidence="2" type="ORF">AABB28_03795</name>
</gene>
<dbReference type="KEGG" id="yag:AABB28_03795"/>
<dbReference type="GO" id="GO:0003676">
    <property type="term" value="F:nucleic acid binding"/>
    <property type="evidence" value="ECO:0007669"/>
    <property type="project" value="InterPro"/>
</dbReference>
<protein>
    <submittedName>
        <fullName evidence="2">Cold shock domain-containing protein</fullName>
    </submittedName>
</protein>
<reference evidence="2 3" key="1">
    <citation type="submission" date="2024-04" db="EMBL/GenBank/DDBJ databases">
        <title>Phylogenomic analyses of a clade within the roseobacter group suggest taxonomic reassignments of species of the genera Aestuariivita, Citreicella, Loktanella, Nautella, Pelagibaca, Ruegeria, Thalassobius, Thiobacimonas and Tropicibacter, and the proposal o.</title>
        <authorList>
            <person name="Jeon C.O."/>
        </authorList>
    </citation>
    <scope>NUCLEOTIDE SEQUENCE [LARGE SCALE GENOMIC DNA]</scope>
    <source>
        <strain evidence="2 3">G8-12</strain>
    </source>
</reference>
<dbReference type="PROSITE" id="PS51857">
    <property type="entry name" value="CSD_2"/>
    <property type="match status" value="1"/>
</dbReference>
<feature type="domain" description="CSD" evidence="1">
    <location>
        <begin position="8"/>
        <end position="73"/>
    </location>
</feature>
<evidence type="ECO:0000259" key="1">
    <source>
        <dbReference type="PROSITE" id="PS51857"/>
    </source>
</evidence>
<dbReference type="GO" id="GO:0005829">
    <property type="term" value="C:cytosol"/>
    <property type="evidence" value="ECO:0007669"/>
    <property type="project" value="UniProtKB-ARBA"/>
</dbReference>
<dbReference type="EMBL" id="CP151762">
    <property type="protein sequence ID" value="WZU64427.1"/>
    <property type="molecule type" value="Genomic_DNA"/>
</dbReference>
<evidence type="ECO:0000313" key="2">
    <source>
        <dbReference type="EMBL" id="WZU64427.1"/>
    </source>
</evidence>
<keyword evidence="3" id="KW-1185">Reference proteome</keyword>
<organism evidence="2 3">
    <name type="scientific">Yoonia algicola</name>
    <dbReference type="NCBI Taxonomy" id="3137368"/>
    <lineage>
        <taxon>Bacteria</taxon>
        <taxon>Pseudomonadati</taxon>
        <taxon>Pseudomonadota</taxon>
        <taxon>Alphaproteobacteria</taxon>
        <taxon>Rhodobacterales</taxon>
        <taxon>Paracoccaceae</taxon>
        <taxon>Yoonia</taxon>
    </lineage>
</organism>
<evidence type="ECO:0000313" key="3">
    <source>
        <dbReference type="Proteomes" id="UP001451782"/>
    </source>
</evidence>
<dbReference type="SMART" id="SM00357">
    <property type="entry name" value="CSP"/>
    <property type="match status" value="2"/>
</dbReference>
<dbReference type="Pfam" id="PF00313">
    <property type="entry name" value="CSD"/>
    <property type="match status" value="1"/>
</dbReference>
<dbReference type="InterPro" id="IPR012340">
    <property type="entry name" value="NA-bd_OB-fold"/>
</dbReference>
<dbReference type="AlphaFoldDB" id="A0AAN0NFY1"/>
<dbReference type="Gene3D" id="2.40.50.140">
    <property type="entry name" value="Nucleic acid-binding proteins"/>
    <property type="match status" value="2"/>
</dbReference>
<dbReference type="RefSeq" id="WP_342070792.1">
    <property type="nucleotide sequence ID" value="NZ_CP151762.1"/>
</dbReference>
<dbReference type="PANTHER" id="PTHR46565:SF20">
    <property type="entry name" value="COLD SHOCK DOMAIN-CONTAINING PROTEIN 4"/>
    <property type="match status" value="1"/>
</dbReference>
<dbReference type="PANTHER" id="PTHR46565">
    <property type="entry name" value="COLD SHOCK DOMAIN PROTEIN 2"/>
    <property type="match status" value="1"/>
</dbReference>